<organism evidence="1 2">
    <name type="scientific">Chimaeribacter arupi</name>
    <dbReference type="NCBI Taxonomy" id="2060066"/>
    <lineage>
        <taxon>Bacteria</taxon>
        <taxon>Pseudomonadati</taxon>
        <taxon>Pseudomonadota</taxon>
        <taxon>Gammaproteobacteria</taxon>
        <taxon>Enterobacterales</taxon>
        <taxon>Yersiniaceae</taxon>
        <taxon>Chimaeribacter</taxon>
    </lineage>
</organism>
<dbReference type="Proteomes" id="UP000234626">
    <property type="component" value="Unassembled WGS sequence"/>
</dbReference>
<evidence type="ECO:0000313" key="1">
    <source>
        <dbReference type="EMBL" id="PLR53381.1"/>
    </source>
</evidence>
<sequence>MKKNSYCFTDKNHRLIIYFTAGVMAGRGIWRQGNRASAERIKALAVGEKEGNRRRGFAKYHALIHTDGYNSYAVNIL</sequence>
<evidence type="ECO:0008006" key="3">
    <source>
        <dbReference type="Google" id="ProtNLM"/>
    </source>
</evidence>
<dbReference type="AlphaFoldDB" id="A0A2N5ETE1"/>
<keyword evidence="2" id="KW-1185">Reference proteome</keyword>
<accession>A0A2N5ETE1</accession>
<dbReference type="EMBL" id="PJZK01000001">
    <property type="protein sequence ID" value="PLR53381.1"/>
    <property type="molecule type" value="Genomic_DNA"/>
</dbReference>
<dbReference type="RefSeq" id="WP_072925548.1">
    <property type="nucleotide sequence ID" value="NZ_JAWJZE010000005.1"/>
</dbReference>
<evidence type="ECO:0000313" key="2">
    <source>
        <dbReference type="Proteomes" id="UP000234626"/>
    </source>
</evidence>
<comment type="caution">
    <text evidence="1">The sequence shown here is derived from an EMBL/GenBank/DDBJ whole genome shotgun (WGS) entry which is preliminary data.</text>
</comment>
<name>A0A2N5ETE1_9GAMM</name>
<protein>
    <recommendedName>
        <fullName evidence="3">Transposase</fullName>
    </recommendedName>
</protein>
<reference evidence="1 2" key="1">
    <citation type="submission" date="2017-12" db="EMBL/GenBank/DDBJ databases">
        <title>Characterization of six clinical isolates of Enterochimera gen. nov., a novel genus of the Yersiniaciae family and the three species Enterochimera arupensis sp. nov., Enterochimera coloradensis sp. nov, and Enterochimera californica sp. nov.</title>
        <authorList>
            <person name="Rossi A."/>
            <person name="Fisher M."/>
        </authorList>
    </citation>
    <scope>NUCLEOTIDE SEQUENCE [LARGE SCALE GENOMIC DNA]</scope>
    <source>
        <strain evidence="1 2">2016Iso1</strain>
    </source>
</reference>
<gene>
    <name evidence="1" type="ORF">CYR34_01965</name>
</gene>
<proteinExistence type="predicted"/>